<dbReference type="GeneID" id="2908550"/>
<reference evidence="3 5" key="2">
    <citation type="submission" date="2018-07" db="EMBL/GenBank/DDBJ databases">
        <title>Draft Genome Assemblies for Five Robust Yarrowia lipolytica Strains Exhibiting High Lipid Production and Pentose Sugar Utilization and Sugar Alcohol Secretion from Undetoxified Lignocellulosic Biomass Hydrolysates.</title>
        <authorList>
            <consortium name="DOE Joint Genome Institute"/>
            <person name="Walker C."/>
            <person name="Ryu S."/>
            <person name="Na H."/>
            <person name="Zane M."/>
            <person name="LaButti K."/>
            <person name="Lipzen A."/>
            <person name="Haridas S."/>
            <person name="Barry K."/>
            <person name="Grigoriev I.V."/>
            <person name="Quarterman J."/>
            <person name="Slininger P."/>
            <person name="Dien B."/>
            <person name="Trinh C.T."/>
        </authorList>
    </citation>
    <scope>NUCLEOTIDE SEQUENCE [LARGE SCALE GENOMIC DNA]</scope>
    <source>
        <strain evidence="3 5">YB392</strain>
    </source>
</reference>
<accession>A0A1D8NLA8</accession>
<proteinExistence type="predicted"/>
<dbReference type="Proteomes" id="UP000256601">
    <property type="component" value="Unassembled WGS sequence"/>
</dbReference>
<dbReference type="VEuPathDB" id="FungiDB:YALI1_F00140g"/>
<organism evidence="2 4">
    <name type="scientific">Yarrowia lipolytica</name>
    <name type="common">Candida lipolytica</name>
    <dbReference type="NCBI Taxonomy" id="4952"/>
    <lineage>
        <taxon>Eukaryota</taxon>
        <taxon>Fungi</taxon>
        <taxon>Dikarya</taxon>
        <taxon>Ascomycota</taxon>
        <taxon>Saccharomycotina</taxon>
        <taxon>Dipodascomycetes</taxon>
        <taxon>Dipodascales</taxon>
        <taxon>Dipodascales incertae sedis</taxon>
        <taxon>Yarrowia</taxon>
    </lineage>
</organism>
<dbReference type="EMBL" id="CP017558">
    <property type="protein sequence ID" value="AOW06421.1"/>
    <property type="molecule type" value="Genomic_DNA"/>
</dbReference>
<dbReference type="Proteomes" id="UP000182444">
    <property type="component" value="Chromosome 1F"/>
</dbReference>
<evidence type="ECO:0000256" key="1">
    <source>
        <dbReference type="SAM" id="MobiDB-lite"/>
    </source>
</evidence>
<dbReference type="VEuPathDB" id="FungiDB:YALI0_F00110g"/>
<name>A0A1D8NLA8_YARLL</name>
<reference evidence="2 4" key="1">
    <citation type="journal article" date="2016" name="PLoS ONE">
        <title>Sequence Assembly of Yarrowia lipolytica Strain W29/CLIB89 Shows Transposable Element Diversity.</title>
        <authorList>
            <person name="Magnan C."/>
            <person name="Yu J."/>
            <person name="Chang I."/>
            <person name="Jahn E."/>
            <person name="Kanomata Y."/>
            <person name="Wu J."/>
            <person name="Zeller M."/>
            <person name="Oakes M."/>
            <person name="Baldi P."/>
            <person name="Sandmeyer S."/>
        </authorList>
    </citation>
    <scope>NUCLEOTIDE SEQUENCE [LARGE SCALE GENOMIC DNA]</scope>
    <source>
        <strain evidence="2">CLIB89</strain>
        <strain evidence="4">CLIB89(W29)</strain>
    </source>
</reference>
<evidence type="ECO:0000313" key="2">
    <source>
        <dbReference type="EMBL" id="AOW06421.1"/>
    </source>
</evidence>
<gene>
    <name evidence="3" type="ORF">B0I71DRAFT_119562</name>
    <name evidence="2" type="ORF">YALI1_F00140g</name>
</gene>
<sequence length="210" mass="23436">MTNLFFNYQRKRWRLSGARSAKTWKFKKPGVFSRLSRLFWTRATCTSVPEQQSVPEILISGPGGTLLEGDASIPTTLSDPDKITEDKKGGVNGNSLSQFPQEDCVQPSHSPVDTRPKSRSCIPLSDSDLQLREQLQSERPDSILINKKRIRKSGGQGCDSIEVPLRHPFFAASASRDNRLSDCSGIQFQQTPEIIEAVSYSLRKNENIPA</sequence>
<dbReference type="EMBL" id="KZ859002">
    <property type="protein sequence ID" value="RDW25425.1"/>
    <property type="molecule type" value="Genomic_DNA"/>
</dbReference>
<evidence type="ECO:0000313" key="4">
    <source>
        <dbReference type="Proteomes" id="UP000182444"/>
    </source>
</evidence>
<evidence type="ECO:0000313" key="5">
    <source>
        <dbReference type="Proteomes" id="UP000256601"/>
    </source>
</evidence>
<protein>
    <submittedName>
        <fullName evidence="2">Uncharacterized protein</fullName>
    </submittedName>
</protein>
<evidence type="ECO:0000313" key="3">
    <source>
        <dbReference type="EMBL" id="RDW25425.1"/>
    </source>
</evidence>
<dbReference type="AlphaFoldDB" id="A0A1D8NLA8"/>
<feature type="region of interest" description="Disordered" evidence="1">
    <location>
        <begin position="69"/>
        <end position="121"/>
    </location>
</feature>
<dbReference type="KEGG" id="yli:2908550"/>
<feature type="compositionally biased region" description="Basic and acidic residues" evidence="1">
    <location>
        <begin position="79"/>
        <end position="89"/>
    </location>
</feature>